<dbReference type="AlphaFoldDB" id="A0A6S7HPB7"/>
<keyword evidence="2" id="KW-1185">Reference proteome</keyword>
<sequence length="293" mass="33933">MNWLSFVEHLKLNVNNLSEETLEQLLENLSDIIPFSNLTVREKKDAEQSYEAYLAMKEVPFVENTEALTESESDNPEDWVELKGTSIHSATMQAKIHKQTAILKKYKKRLIAKEVTHRCLLKRKVPNRVSRTLLKYPDIGKDIEKFARENRIGADSWRRTGILTFSGNVKRGPKVTYKRIKEHLEEKYGVRFGYGTIVQLCCVRNRRRLSAKRYFGVAKIVSRRARKGFAIKLNVDAHWSCSFYKTLDFLQLKDGRDKVVLNRDDASGFRLDSTFTHKQHKVLSEAGNPELIS</sequence>
<comment type="caution">
    <text evidence="1">The sequence shown here is derived from an EMBL/GenBank/DDBJ whole genome shotgun (WGS) entry which is preliminary data.</text>
</comment>
<dbReference type="Proteomes" id="UP001152795">
    <property type="component" value="Unassembled WGS sequence"/>
</dbReference>
<evidence type="ECO:0000313" key="1">
    <source>
        <dbReference type="EMBL" id="CAB3997450.1"/>
    </source>
</evidence>
<dbReference type="EMBL" id="CACRXK020003100">
    <property type="protein sequence ID" value="CAB3997450.1"/>
    <property type="molecule type" value="Genomic_DNA"/>
</dbReference>
<reference evidence="1" key="1">
    <citation type="submission" date="2020-04" db="EMBL/GenBank/DDBJ databases">
        <authorList>
            <person name="Alioto T."/>
            <person name="Alioto T."/>
            <person name="Gomez Garrido J."/>
        </authorList>
    </citation>
    <scope>NUCLEOTIDE SEQUENCE</scope>
    <source>
        <strain evidence="1">A484AB</strain>
    </source>
</reference>
<evidence type="ECO:0000313" key="2">
    <source>
        <dbReference type="Proteomes" id="UP001152795"/>
    </source>
</evidence>
<gene>
    <name evidence="1" type="ORF">PACLA_8A005837</name>
</gene>
<organism evidence="1 2">
    <name type="scientific">Paramuricea clavata</name>
    <name type="common">Red gorgonian</name>
    <name type="synonym">Violescent sea-whip</name>
    <dbReference type="NCBI Taxonomy" id="317549"/>
    <lineage>
        <taxon>Eukaryota</taxon>
        <taxon>Metazoa</taxon>
        <taxon>Cnidaria</taxon>
        <taxon>Anthozoa</taxon>
        <taxon>Octocorallia</taxon>
        <taxon>Malacalcyonacea</taxon>
        <taxon>Plexauridae</taxon>
        <taxon>Paramuricea</taxon>
    </lineage>
</organism>
<dbReference type="OrthoDB" id="5972848at2759"/>
<accession>A0A6S7HPB7</accession>
<proteinExistence type="predicted"/>
<name>A0A6S7HPB7_PARCT</name>
<protein>
    <submittedName>
        <fullName evidence="1">Uncharacterized protein</fullName>
    </submittedName>
</protein>